<keyword evidence="2" id="KW-0479">Metal-binding</keyword>
<dbReference type="PANTHER" id="PTHR46481">
    <property type="entry name" value="ZINC FINGER BED DOMAIN-CONTAINING PROTEIN 4"/>
    <property type="match status" value="1"/>
</dbReference>
<dbReference type="Proteomes" id="UP000247702">
    <property type="component" value="Unassembled WGS sequence"/>
</dbReference>
<dbReference type="GO" id="GO:0008270">
    <property type="term" value="F:zinc ion binding"/>
    <property type="evidence" value="ECO:0007669"/>
    <property type="project" value="UniProtKB-KW"/>
</dbReference>
<name>A0A2Z6QVL2_9GLOM</name>
<evidence type="ECO:0000256" key="6">
    <source>
        <dbReference type="SAM" id="MobiDB-lite"/>
    </source>
</evidence>
<comment type="subcellular location">
    <subcellularLocation>
        <location evidence="1">Nucleus</location>
    </subcellularLocation>
</comment>
<feature type="region of interest" description="Disordered" evidence="6">
    <location>
        <begin position="217"/>
        <end position="246"/>
    </location>
</feature>
<dbReference type="SUPFAM" id="SSF53098">
    <property type="entry name" value="Ribonuclease H-like"/>
    <property type="match status" value="1"/>
</dbReference>
<feature type="domain" description="HAT C-terminal dimerisation" evidence="7">
    <location>
        <begin position="319"/>
        <end position="383"/>
    </location>
</feature>
<dbReference type="GO" id="GO:0005634">
    <property type="term" value="C:nucleus"/>
    <property type="evidence" value="ECO:0007669"/>
    <property type="project" value="UniProtKB-SubCell"/>
</dbReference>
<dbReference type="InterPro" id="IPR012337">
    <property type="entry name" value="RNaseH-like_sf"/>
</dbReference>
<proteinExistence type="predicted"/>
<protein>
    <recommendedName>
        <fullName evidence="7">HAT C-terminal dimerisation domain-containing protein</fullName>
    </recommendedName>
</protein>
<dbReference type="GO" id="GO:0046983">
    <property type="term" value="F:protein dimerization activity"/>
    <property type="evidence" value="ECO:0007669"/>
    <property type="project" value="InterPro"/>
</dbReference>
<feature type="compositionally biased region" description="Acidic residues" evidence="6">
    <location>
        <begin position="220"/>
        <end position="246"/>
    </location>
</feature>
<evidence type="ECO:0000256" key="5">
    <source>
        <dbReference type="ARBA" id="ARBA00023242"/>
    </source>
</evidence>
<evidence type="ECO:0000313" key="9">
    <source>
        <dbReference type="Proteomes" id="UP000247702"/>
    </source>
</evidence>
<evidence type="ECO:0000256" key="2">
    <source>
        <dbReference type="ARBA" id="ARBA00022723"/>
    </source>
</evidence>
<evidence type="ECO:0000256" key="3">
    <source>
        <dbReference type="ARBA" id="ARBA00022771"/>
    </source>
</evidence>
<evidence type="ECO:0000313" key="8">
    <source>
        <dbReference type="EMBL" id="GBB93665.1"/>
    </source>
</evidence>
<reference evidence="8 9" key="1">
    <citation type="submission" date="2017-11" db="EMBL/GenBank/DDBJ databases">
        <title>The genome of Rhizophagus clarus HR1 reveals common genetic basis of auxotrophy among arbuscular mycorrhizal fungi.</title>
        <authorList>
            <person name="Kobayashi Y."/>
        </authorList>
    </citation>
    <scope>NUCLEOTIDE SEQUENCE [LARGE SCALE GENOMIC DNA]</scope>
    <source>
        <strain evidence="8 9">HR1</strain>
    </source>
</reference>
<organism evidence="8 9">
    <name type="scientific">Rhizophagus clarus</name>
    <dbReference type="NCBI Taxonomy" id="94130"/>
    <lineage>
        <taxon>Eukaryota</taxon>
        <taxon>Fungi</taxon>
        <taxon>Fungi incertae sedis</taxon>
        <taxon>Mucoromycota</taxon>
        <taxon>Glomeromycotina</taxon>
        <taxon>Glomeromycetes</taxon>
        <taxon>Glomerales</taxon>
        <taxon>Glomeraceae</taxon>
        <taxon>Rhizophagus</taxon>
    </lineage>
</organism>
<dbReference type="InterPro" id="IPR052035">
    <property type="entry name" value="ZnF_BED_domain_contain"/>
</dbReference>
<comment type="caution">
    <text evidence="8">The sequence shown here is derived from an EMBL/GenBank/DDBJ whole genome shotgun (WGS) entry which is preliminary data.</text>
</comment>
<accession>A0A2Z6QVL2</accession>
<keyword evidence="4" id="KW-0862">Zinc</keyword>
<evidence type="ECO:0000256" key="4">
    <source>
        <dbReference type="ARBA" id="ARBA00022833"/>
    </source>
</evidence>
<dbReference type="InterPro" id="IPR008906">
    <property type="entry name" value="HATC_C_dom"/>
</dbReference>
<sequence>MELRDILLCIEPIKYPHIGSHICKTIRIKLKEFNLINKITTVITDNSSNMIKAIQEWESIERIPCSAHTLQLCVIKGLKKATAFIDRFKKLSIFFNSSKQNKKLEETQAELNAKLGEQHDLQNQLSNENQDNQNEIPKKYQPHILQTITEVSTRWGSALASWQKLRELKPAIRHVLVNLSIESDYQNATEFLGDQKYCTLSLIYPTIQALKYSYATENDNNNDENSDNENNDNENNNEDSDEFDDDGVENALISSNIHHIDFINSMDEQIDIITIINTIKEEIYNALYDYFDNPPNATILTFISRVFGFSRTQISIYEELSYYLDEIKTPQAFPKADPFEWWYDNQKRFPILYKIARKYLGIPAISVLSERLFSNADSYNQSINQSLKFKSIKFPNDDIDNTSIFSYIDFKEFEDSEEKVKEQEICNERDKIIKLLEQQKFTLCVIIDFIEKKFQWYKGTEKLKQLCNLIGI</sequence>
<dbReference type="AlphaFoldDB" id="A0A2Z6QVL2"/>
<evidence type="ECO:0000256" key="1">
    <source>
        <dbReference type="ARBA" id="ARBA00004123"/>
    </source>
</evidence>
<dbReference type="Pfam" id="PF05699">
    <property type="entry name" value="Dimer_Tnp_hAT"/>
    <property type="match status" value="1"/>
</dbReference>
<keyword evidence="5" id="KW-0539">Nucleus</keyword>
<keyword evidence="9" id="KW-1185">Reference proteome</keyword>
<evidence type="ECO:0000259" key="7">
    <source>
        <dbReference type="Pfam" id="PF05699"/>
    </source>
</evidence>
<dbReference type="EMBL" id="BEXD01001346">
    <property type="protein sequence ID" value="GBB93665.1"/>
    <property type="molecule type" value="Genomic_DNA"/>
</dbReference>
<gene>
    <name evidence="8" type="ORF">RclHR1_22090003</name>
</gene>
<dbReference type="PANTHER" id="PTHR46481:SF10">
    <property type="entry name" value="ZINC FINGER BED DOMAIN-CONTAINING PROTEIN 39"/>
    <property type="match status" value="1"/>
</dbReference>
<keyword evidence="3" id="KW-0863">Zinc-finger</keyword>